<dbReference type="OrthoDB" id="66881at2759"/>
<dbReference type="InterPro" id="IPR050775">
    <property type="entry name" value="FAD-binding_Monooxygenases"/>
</dbReference>
<reference evidence="5" key="1">
    <citation type="submission" date="2017-09" db="EMBL/GenBank/DDBJ databases">
        <title>Polyketide synthases of a Diaporthe helianthi virulent isolate.</title>
        <authorList>
            <person name="Baroncelli R."/>
        </authorList>
    </citation>
    <scope>NUCLEOTIDE SEQUENCE [LARGE SCALE GENOMIC DNA]</scope>
    <source>
        <strain evidence="5">7/96</strain>
    </source>
</reference>
<dbReference type="AlphaFoldDB" id="A0A2P5HL97"/>
<proteinExistence type="predicted"/>
<evidence type="ECO:0008006" key="7">
    <source>
        <dbReference type="Google" id="ProtNLM"/>
    </source>
</evidence>
<dbReference type="PANTHER" id="PTHR43098:SF5">
    <property type="entry name" value="DUAL-FUNCTIONAL MONOOXYGENASE_METHYLTRANSFERASE PSOF"/>
    <property type="match status" value="1"/>
</dbReference>
<dbReference type="STRING" id="158607.A0A2P5HL97"/>
<sequence length="536" mass="58613">MNPLYLDALVVGAGFGGIYQLYSLLKLGLNVKAIEKGENVGGVWHWNRYPGTRTDTESHLYRFSWDKDALQTDPWANNYLSGDEVRSYLNSVVDKHNLRPHFHFSTEMISAEWDEPQRKWRVETNTGQVFITTYLFTALGMHTIPNIPAIPGLDTFQGPVMHSSAWDPAVDITDKRVAVLGSGSSGIQISTAIAPAVSELHCLIRNPQFSVPLRLEPVAPARRAQINRAYDDIWATQRASRNAFGFAEPAVRATDVTPAERRRVFEELWARGNGFRFVAGGFADVASDAAANAEACAFLRGKIAAVVRDPAKAAVLTPREMFARRPPCDEGYYDIFNRGNVFAVDVSATPIVAVEGGGVRTADGRLHEVDVIVLATGFRSGDGSYLGLRGPIRGRGGALLSDHWAASGIKTYLGLFVSSFPNLFLVNGPQVPYSNVPVSIEAEVDFLTTMLAEVGRGGKADAVIECTPEAEGDYADLCHQLSLSETLVNKVDSWLTGKNTPGAKNSTLFYYGGLKSYRDLLLTVKEDMYRGLTVLT</sequence>
<dbReference type="PANTHER" id="PTHR43098">
    <property type="entry name" value="L-ORNITHINE N(5)-MONOOXYGENASE-RELATED"/>
    <property type="match status" value="1"/>
</dbReference>
<dbReference type="EMBL" id="MAVT02001405">
    <property type="protein sequence ID" value="POS71019.1"/>
    <property type="molecule type" value="Genomic_DNA"/>
</dbReference>
<evidence type="ECO:0000256" key="4">
    <source>
        <dbReference type="ARBA" id="ARBA00023002"/>
    </source>
</evidence>
<protein>
    <recommendedName>
        <fullName evidence="7">Cyclohexanone monooxygenase</fullName>
    </recommendedName>
</protein>
<dbReference type="InterPro" id="IPR036188">
    <property type="entry name" value="FAD/NAD-bd_sf"/>
</dbReference>
<evidence type="ECO:0000256" key="1">
    <source>
        <dbReference type="ARBA" id="ARBA00022630"/>
    </source>
</evidence>
<keyword evidence="4" id="KW-0560">Oxidoreductase</keyword>
<dbReference type="Pfam" id="PF13738">
    <property type="entry name" value="Pyr_redox_3"/>
    <property type="match status" value="1"/>
</dbReference>
<keyword evidence="1" id="KW-0285">Flavoprotein</keyword>
<evidence type="ECO:0000313" key="6">
    <source>
        <dbReference type="Proteomes" id="UP000094444"/>
    </source>
</evidence>
<dbReference type="InParanoid" id="A0A2P5HL97"/>
<dbReference type="SUPFAM" id="SSF51905">
    <property type="entry name" value="FAD/NAD(P)-binding domain"/>
    <property type="match status" value="2"/>
</dbReference>
<evidence type="ECO:0000256" key="2">
    <source>
        <dbReference type="ARBA" id="ARBA00022827"/>
    </source>
</evidence>
<keyword evidence="3" id="KW-0521">NADP</keyword>
<dbReference type="PRINTS" id="PR00411">
    <property type="entry name" value="PNDRDTASEI"/>
</dbReference>
<dbReference type="Gene3D" id="3.50.50.60">
    <property type="entry name" value="FAD/NAD(P)-binding domain"/>
    <property type="match status" value="2"/>
</dbReference>
<name>A0A2P5HL97_DIAHE</name>
<evidence type="ECO:0000313" key="5">
    <source>
        <dbReference type="EMBL" id="POS71019.1"/>
    </source>
</evidence>
<dbReference type="Proteomes" id="UP000094444">
    <property type="component" value="Unassembled WGS sequence"/>
</dbReference>
<comment type="caution">
    <text evidence="5">The sequence shown here is derived from an EMBL/GenBank/DDBJ whole genome shotgun (WGS) entry which is preliminary data.</text>
</comment>
<dbReference type="GO" id="GO:0016491">
    <property type="term" value="F:oxidoreductase activity"/>
    <property type="evidence" value="ECO:0007669"/>
    <property type="project" value="UniProtKB-KW"/>
</dbReference>
<accession>A0A2P5HL97</accession>
<keyword evidence="6" id="KW-1185">Reference proteome</keyword>
<evidence type="ECO:0000256" key="3">
    <source>
        <dbReference type="ARBA" id="ARBA00022857"/>
    </source>
</evidence>
<keyword evidence="2" id="KW-0274">FAD</keyword>
<organism evidence="5 6">
    <name type="scientific">Diaporthe helianthi</name>
    <dbReference type="NCBI Taxonomy" id="158607"/>
    <lineage>
        <taxon>Eukaryota</taxon>
        <taxon>Fungi</taxon>
        <taxon>Dikarya</taxon>
        <taxon>Ascomycota</taxon>
        <taxon>Pezizomycotina</taxon>
        <taxon>Sordariomycetes</taxon>
        <taxon>Sordariomycetidae</taxon>
        <taxon>Diaporthales</taxon>
        <taxon>Diaporthaceae</taxon>
        <taxon>Diaporthe</taxon>
    </lineage>
</organism>
<gene>
    <name evidence="5" type="ORF">DHEL01_v210583</name>
</gene>